<name>A0A095AYV6_9PROT</name>
<proteinExistence type="predicted"/>
<organism evidence="1 2">
    <name type="scientific">Acetobacter tropicalis</name>
    <dbReference type="NCBI Taxonomy" id="104102"/>
    <lineage>
        <taxon>Bacteria</taxon>
        <taxon>Pseudomonadati</taxon>
        <taxon>Pseudomonadota</taxon>
        <taxon>Alphaproteobacteria</taxon>
        <taxon>Acetobacterales</taxon>
        <taxon>Acetobacteraceae</taxon>
        <taxon>Acetobacter</taxon>
    </lineage>
</organism>
<dbReference type="STRING" id="104102.AtDm6_2694"/>
<dbReference type="Proteomes" id="UP000029448">
    <property type="component" value="Unassembled WGS sequence"/>
</dbReference>
<accession>A0A095AYV6</accession>
<comment type="caution">
    <text evidence="1">The sequence shown here is derived from an EMBL/GenBank/DDBJ whole genome shotgun (WGS) entry which is preliminary data.</text>
</comment>
<keyword evidence="2" id="KW-1185">Reference proteome</keyword>
<dbReference type="GeneID" id="89479922"/>
<dbReference type="RefSeq" id="WP_231551837.1">
    <property type="nucleotide sequence ID" value="NZ_JAUYUW010000001.1"/>
</dbReference>
<protein>
    <submittedName>
        <fullName evidence="1">Uncharacterized protein</fullName>
    </submittedName>
</protein>
<evidence type="ECO:0000313" key="1">
    <source>
        <dbReference type="EMBL" id="KGB21928.1"/>
    </source>
</evidence>
<dbReference type="AlphaFoldDB" id="A0A095AYV6"/>
<gene>
    <name evidence="1" type="ORF">AtDm6_2694</name>
</gene>
<dbReference type="PATRIC" id="fig|104102.7.peg.2658"/>
<reference evidence="1 2" key="1">
    <citation type="submission" date="2014-06" db="EMBL/GenBank/DDBJ databases">
        <title>Functional and comparative genomic analyses of the Drosophila gut microbiota identify candidate symbiosis factors.</title>
        <authorList>
            <person name="Newell P.D."/>
            <person name="Chaston J.M."/>
            <person name="Douglas A.E."/>
        </authorList>
    </citation>
    <scope>NUCLEOTIDE SEQUENCE [LARGE SCALE GENOMIC DNA]</scope>
    <source>
        <strain evidence="1 2">DmCS_006</strain>
    </source>
</reference>
<evidence type="ECO:0000313" key="2">
    <source>
        <dbReference type="Proteomes" id="UP000029448"/>
    </source>
</evidence>
<dbReference type="EMBL" id="JOKM01000093">
    <property type="protein sequence ID" value="KGB21928.1"/>
    <property type="molecule type" value="Genomic_DNA"/>
</dbReference>
<sequence length="165" mass="18004">MMAPFSARFLAAIKTATKTAVQAVGDFRSAAGFTRVQETQLHAYTSRNQPSVVPLDVAIDLDHCAEKPIHLMEMAHALGFVVLPLHVGAGDFGQDMSEFARTSGDVLGTAVRILEDGRIDPHEAREIGPKLMQGKHILERALARVHQVQKDNQPYIVSDREAAHG</sequence>